<keyword evidence="1" id="KW-0812">Transmembrane</keyword>
<comment type="caution">
    <text evidence="2">The sequence shown here is derived from an EMBL/GenBank/DDBJ whole genome shotgun (WGS) entry which is preliminary data.</text>
</comment>
<dbReference type="AlphaFoldDB" id="A0A423DMP0"/>
<evidence type="ECO:0008006" key="4">
    <source>
        <dbReference type="Google" id="ProtNLM"/>
    </source>
</evidence>
<feature type="transmembrane region" description="Helical" evidence="1">
    <location>
        <begin position="322"/>
        <end position="340"/>
    </location>
</feature>
<gene>
    <name evidence="2" type="ORF">BHU25_13470</name>
</gene>
<keyword evidence="1" id="KW-0472">Membrane</keyword>
<name>A0A423DMP0_9PSED</name>
<evidence type="ECO:0000313" key="3">
    <source>
        <dbReference type="Proteomes" id="UP000285286"/>
    </source>
</evidence>
<accession>A0A423DMP0</accession>
<reference evidence="2 3" key="1">
    <citation type="submission" date="2016-10" db="EMBL/GenBank/DDBJ databases">
        <title>Comparative genome analysis of multiple Pseudomonas spp. focuses on biocontrol and plant growth promoting traits.</title>
        <authorList>
            <person name="Tao X.-Y."/>
            <person name="Taylor C.G."/>
        </authorList>
    </citation>
    <scope>NUCLEOTIDE SEQUENCE [LARGE SCALE GENOMIC DNA]</scope>
    <source>
        <strain evidence="2 3">15D11</strain>
    </source>
</reference>
<dbReference type="EMBL" id="MOAM01000022">
    <property type="protein sequence ID" value="ROL72828.1"/>
    <property type="molecule type" value="Genomic_DNA"/>
</dbReference>
<evidence type="ECO:0000256" key="1">
    <source>
        <dbReference type="SAM" id="Phobius"/>
    </source>
</evidence>
<proteinExistence type="predicted"/>
<protein>
    <recommendedName>
        <fullName evidence="4">Membrane-associated oxidoreductase</fullName>
    </recommendedName>
</protein>
<dbReference type="Proteomes" id="UP000285286">
    <property type="component" value="Unassembled WGS sequence"/>
</dbReference>
<evidence type="ECO:0000313" key="2">
    <source>
        <dbReference type="EMBL" id="ROL72828.1"/>
    </source>
</evidence>
<sequence>MEGQQGIALFADGVVVAGGAFFNNDFQALGEVRLIRARIDGQLNFNGGVIDGQGGDALSADGIVLQGDLHLNQGVRALGTFRLMGAQIDGTLMCGHAELWGGDHCSLDAARVEVKGQIKLGEGFYARKAVSFDGARVAGSFDCTKARFAAEDEVSLDLEGLHLQGPLLLRALDHPLSNASLAGARIGELDDDENTWGDNIVLNGLDYKSLAASAPVNAAFRVAWLGKQVPALSLVGHPASPGDDFRPQPWRHLQHVFENMGHTAEAREVGVAFERKLRDIGHIGQPPQNWWKWTHPIYTSTARGLHWLYGRLTGFGYRPMQLLVWFLAIWLICAGFYWYAASQQRVFGPSNPLVFQHDAYFDCRPDRGDAWRQANPGLETPPTYYGNGNWYLCQTLREEYTGFSPLAYSLDVLMPLVDLQQESDWAPLVPTPKQGYWDEFTSFGWKHFVRLLIWFEILVGWGISLLMVAIVSGLARRSE</sequence>
<keyword evidence="3" id="KW-1185">Reference proteome</keyword>
<organism evidence="2 3">
    <name type="scientific">Pseudomonas vranovensis</name>
    <dbReference type="NCBI Taxonomy" id="321661"/>
    <lineage>
        <taxon>Bacteria</taxon>
        <taxon>Pseudomonadati</taxon>
        <taxon>Pseudomonadota</taxon>
        <taxon>Gammaproteobacteria</taxon>
        <taxon>Pseudomonadales</taxon>
        <taxon>Pseudomonadaceae</taxon>
        <taxon>Pseudomonas</taxon>
    </lineage>
</organism>
<feature type="transmembrane region" description="Helical" evidence="1">
    <location>
        <begin position="451"/>
        <end position="475"/>
    </location>
</feature>
<keyword evidence="1" id="KW-1133">Transmembrane helix</keyword>